<feature type="domain" description="N-acetyltransferase" evidence="1">
    <location>
        <begin position="1"/>
        <end position="143"/>
    </location>
</feature>
<evidence type="ECO:0000313" key="2">
    <source>
        <dbReference type="EMBL" id="AXX58929.1"/>
    </source>
</evidence>
<dbReference type="EMBL" id="CP019290">
    <property type="protein sequence ID" value="AXX58929.1"/>
    <property type="molecule type" value="Genomic_DNA"/>
</dbReference>
<organism evidence="3">
    <name type="scientific">Vibrio vulnificus</name>
    <dbReference type="NCBI Taxonomy" id="672"/>
    <lineage>
        <taxon>Bacteria</taxon>
        <taxon>Pseudomonadati</taxon>
        <taxon>Pseudomonadota</taxon>
        <taxon>Gammaproteobacteria</taxon>
        <taxon>Vibrionales</taxon>
        <taxon>Vibrionaceae</taxon>
        <taxon>Vibrio</taxon>
    </lineage>
</organism>
<dbReference type="EMBL" id="DACRBY010000009">
    <property type="protein sequence ID" value="HAS8539932.1"/>
    <property type="molecule type" value="Genomic_DNA"/>
</dbReference>
<evidence type="ECO:0000313" key="6">
    <source>
        <dbReference type="Proteomes" id="UP000263418"/>
    </source>
</evidence>
<evidence type="ECO:0000313" key="4">
    <source>
        <dbReference type="EMBL" id="POB42366.1"/>
    </source>
</evidence>
<dbReference type="CDD" id="cd04301">
    <property type="entry name" value="NAT_SF"/>
    <property type="match status" value="1"/>
</dbReference>
<dbReference type="Gene3D" id="3.40.630.30">
    <property type="match status" value="1"/>
</dbReference>
<dbReference type="Proteomes" id="UP000263418">
    <property type="component" value="Chromosome 1"/>
</dbReference>
<gene>
    <name evidence="4" type="ORF">CRN52_25650</name>
    <name evidence="2" type="ORF">FORC53_0590</name>
    <name evidence="3" type="ORF">I7730_09040</name>
</gene>
<name>A0A087IDE8_VIBVL</name>
<dbReference type="GeneID" id="93895964"/>
<reference evidence="2 6" key="1">
    <citation type="submission" date="2017-01" db="EMBL/GenBank/DDBJ databases">
        <title>Complete Genome Sequence of Vibrio vulnificus FORC_053.</title>
        <authorList>
            <consortium name="Food-borne Pathogen Omics Research Center"/>
            <person name="Chung H.Y."/>
            <person name="Na E.J."/>
            <person name="Song J.S."/>
            <person name="Kim H."/>
            <person name="Lee J.-H."/>
            <person name="Ryu S."/>
            <person name="Choi S.H."/>
        </authorList>
    </citation>
    <scope>NUCLEOTIDE SEQUENCE [LARGE SCALE GENOMIC DNA]</scope>
    <source>
        <strain evidence="2 6">FORC_053</strain>
    </source>
</reference>
<evidence type="ECO:0000259" key="1">
    <source>
        <dbReference type="PROSITE" id="PS51186"/>
    </source>
</evidence>
<sequence length="167" mass="18165">MLIRTEAPADILVIDSLLKQVFPTDAEANLVMTLRENGRLTLSLVACTDEGEVVGHVMFTPMTLNGEENGWQGLAPLAVKAEYQKQGIAASLVKEGLTSLLEFGYPACFVLGDPQYYQRFGFTAASEMGFECQWPVPEGAFQAFAMAAGEFDAKQGRVEYAPEFAAL</sequence>
<dbReference type="PROSITE" id="PS51186">
    <property type="entry name" value="GNAT"/>
    <property type="match status" value="1"/>
</dbReference>
<reference evidence="4 5" key="2">
    <citation type="journal article" date="2018" name="Front. Microbiol.">
        <title>Phylogeny of Vibrio vulnificus from the Analysis of the Core-Genome: Implications for Intra-Species Taxonomy.</title>
        <authorList>
            <person name="Roig F.J."/>
            <person name="Gonzalez-Candelas F."/>
            <person name="Sanjuan E."/>
            <person name="Fouz B."/>
            <person name="Feil E.J."/>
            <person name="Llorens C."/>
            <person name="Baker-Austin C."/>
            <person name="Oliver J.D."/>
            <person name="Danin-Poleg Y."/>
            <person name="Gibas C.J."/>
            <person name="Kashi Y."/>
            <person name="Gulig P.A."/>
            <person name="Morrison S.S."/>
            <person name="Amaro C."/>
        </authorList>
    </citation>
    <scope>NUCLEOTIDE SEQUENCE [LARGE SCALE GENOMIC DNA]</scope>
    <source>
        <strain evidence="4 5">CECT4608</strain>
    </source>
</reference>
<dbReference type="OrthoDB" id="9797178at2"/>
<dbReference type="EMBL" id="PDGH01000146">
    <property type="protein sequence ID" value="POB42366.1"/>
    <property type="molecule type" value="Genomic_DNA"/>
</dbReference>
<evidence type="ECO:0000313" key="3">
    <source>
        <dbReference type="EMBL" id="HAS8539932.1"/>
    </source>
</evidence>
<dbReference type="InterPro" id="IPR016181">
    <property type="entry name" value="Acyl_CoA_acyltransferase"/>
</dbReference>
<keyword evidence="3" id="KW-0808">Transferase</keyword>
<evidence type="ECO:0000313" key="5">
    <source>
        <dbReference type="Proteomes" id="UP000237466"/>
    </source>
</evidence>
<protein>
    <submittedName>
        <fullName evidence="2 3">Acetyltransferase</fullName>
    </submittedName>
</protein>
<dbReference type="RefSeq" id="WP_011079634.1">
    <property type="nucleotide sequence ID" value="NZ_AP026552.1"/>
</dbReference>
<dbReference type="AlphaFoldDB" id="A0A087IDE8"/>
<dbReference type="Pfam" id="PF13527">
    <property type="entry name" value="Acetyltransf_9"/>
    <property type="match status" value="1"/>
</dbReference>
<reference evidence="3" key="3">
    <citation type="journal article" date="2018" name="Genome Biol.">
        <title>SKESA: strategic k-mer extension for scrupulous assemblies.</title>
        <authorList>
            <person name="Souvorov A."/>
            <person name="Agarwala R."/>
            <person name="Lipman D.J."/>
        </authorList>
    </citation>
    <scope>NUCLEOTIDE SEQUENCE</scope>
    <source>
        <strain evidence="3">BCW_3452</strain>
    </source>
</reference>
<dbReference type="InterPro" id="IPR000182">
    <property type="entry name" value="GNAT_dom"/>
</dbReference>
<dbReference type="SUPFAM" id="SSF55729">
    <property type="entry name" value="Acyl-CoA N-acyltransferases (Nat)"/>
    <property type="match status" value="1"/>
</dbReference>
<reference evidence="3" key="4">
    <citation type="submission" date="2019-01" db="EMBL/GenBank/DDBJ databases">
        <authorList>
            <consortium name="NCBI Pathogen Detection Project"/>
        </authorList>
    </citation>
    <scope>NUCLEOTIDE SEQUENCE</scope>
    <source>
        <strain evidence="3">BCW_3452</strain>
    </source>
</reference>
<dbReference type="KEGG" id="vvl:VV93_v1c24090"/>
<accession>A0A087IDE8</accession>
<dbReference type="GO" id="GO:0016747">
    <property type="term" value="F:acyltransferase activity, transferring groups other than amino-acyl groups"/>
    <property type="evidence" value="ECO:0007669"/>
    <property type="project" value="InterPro"/>
</dbReference>
<dbReference type="Proteomes" id="UP000863257">
    <property type="component" value="Unassembled WGS sequence"/>
</dbReference>
<dbReference type="Proteomes" id="UP000237466">
    <property type="component" value="Unassembled WGS sequence"/>
</dbReference>
<proteinExistence type="predicted"/>